<dbReference type="SUPFAM" id="SSF50182">
    <property type="entry name" value="Sm-like ribonucleoproteins"/>
    <property type="match status" value="1"/>
</dbReference>
<dbReference type="Pfam" id="PF00924">
    <property type="entry name" value="MS_channel_2nd"/>
    <property type="match status" value="1"/>
</dbReference>
<evidence type="ECO:0000256" key="6">
    <source>
        <dbReference type="ARBA" id="ARBA00023136"/>
    </source>
</evidence>
<reference evidence="8 9" key="1">
    <citation type="submission" date="2018-07" db="EMBL/GenBank/DDBJ databases">
        <title>Lactobacillus curvatus genome sequence.</title>
        <authorList>
            <person name="Prechtl R."/>
        </authorList>
    </citation>
    <scope>NUCLEOTIDE SEQUENCE [LARGE SCALE GENOMIC DNA]</scope>
    <source>
        <strain evidence="8 9">TMW 1.1928</strain>
    </source>
</reference>
<dbReference type="InterPro" id="IPR010920">
    <property type="entry name" value="LSM_dom_sf"/>
</dbReference>
<dbReference type="InterPro" id="IPR011014">
    <property type="entry name" value="MscS_channel_TM-2"/>
</dbReference>
<comment type="similarity">
    <text evidence="2">Belongs to the MscS (TC 1.A.23) family.</text>
</comment>
<dbReference type="SUPFAM" id="SSF82861">
    <property type="entry name" value="Mechanosensitive channel protein MscS (YggB), transmembrane region"/>
    <property type="match status" value="1"/>
</dbReference>
<evidence type="ECO:0000313" key="8">
    <source>
        <dbReference type="EMBL" id="AXN36436.1"/>
    </source>
</evidence>
<proteinExistence type="inferred from homology"/>
<dbReference type="Gene3D" id="3.30.70.100">
    <property type="match status" value="1"/>
</dbReference>
<dbReference type="Proteomes" id="UP000257607">
    <property type="component" value="Chromosome"/>
</dbReference>
<dbReference type="InterPro" id="IPR023408">
    <property type="entry name" value="MscS_beta-dom_sf"/>
</dbReference>
<keyword evidence="5" id="KW-1133">Transmembrane helix</keyword>
<organism evidence="8 9">
    <name type="scientific">Latilactobacillus curvatus</name>
    <name type="common">Lactobacillus curvatus</name>
    <dbReference type="NCBI Taxonomy" id="28038"/>
    <lineage>
        <taxon>Bacteria</taxon>
        <taxon>Bacillati</taxon>
        <taxon>Bacillota</taxon>
        <taxon>Bacilli</taxon>
        <taxon>Lactobacillales</taxon>
        <taxon>Lactobacillaceae</taxon>
        <taxon>Latilactobacillus</taxon>
    </lineage>
</organism>
<keyword evidence="6" id="KW-0472">Membrane</keyword>
<keyword evidence="4" id="KW-0812">Transmembrane</keyword>
<evidence type="ECO:0000313" key="9">
    <source>
        <dbReference type="Proteomes" id="UP000257607"/>
    </source>
</evidence>
<evidence type="ECO:0000256" key="4">
    <source>
        <dbReference type="ARBA" id="ARBA00022692"/>
    </source>
</evidence>
<dbReference type="InterPro" id="IPR006685">
    <property type="entry name" value="MscS_channel_2nd"/>
</dbReference>
<dbReference type="GO" id="GO:0008381">
    <property type="term" value="F:mechanosensitive monoatomic ion channel activity"/>
    <property type="evidence" value="ECO:0007669"/>
    <property type="project" value="InterPro"/>
</dbReference>
<dbReference type="Gene3D" id="1.10.287.1260">
    <property type="match status" value="1"/>
</dbReference>
<evidence type="ECO:0000256" key="5">
    <source>
        <dbReference type="ARBA" id="ARBA00022989"/>
    </source>
</evidence>
<dbReference type="GeneID" id="49611701"/>
<protein>
    <submittedName>
        <fullName evidence="8">Mechanosensitive ion channel family protein</fullName>
    </submittedName>
</protein>
<dbReference type="FunFam" id="2.30.30.60:FF:000001">
    <property type="entry name" value="MscS Mechanosensitive ion channel"/>
    <property type="match status" value="1"/>
</dbReference>
<dbReference type="Pfam" id="PF21088">
    <property type="entry name" value="MS_channel_1st"/>
    <property type="match status" value="1"/>
</dbReference>
<dbReference type="GO" id="GO:0005886">
    <property type="term" value="C:plasma membrane"/>
    <property type="evidence" value="ECO:0007669"/>
    <property type="project" value="UniProtKB-SubCell"/>
</dbReference>
<dbReference type="InterPro" id="IPR049142">
    <property type="entry name" value="MS_channel_1st"/>
</dbReference>
<dbReference type="InterPro" id="IPR011066">
    <property type="entry name" value="MscS_channel_C_sf"/>
</dbReference>
<accession>A0A385AGI8</accession>
<dbReference type="EMBL" id="CP031003">
    <property type="protein sequence ID" value="AXN36436.1"/>
    <property type="molecule type" value="Genomic_DNA"/>
</dbReference>
<dbReference type="PANTHER" id="PTHR30460">
    <property type="entry name" value="MODERATE CONDUCTANCE MECHANOSENSITIVE CHANNEL YBIO"/>
    <property type="match status" value="1"/>
</dbReference>
<dbReference type="RefSeq" id="WP_004271253.1">
    <property type="nucleotide sequence ID" value="NZ_BJOQ01000057.1"/>
</dbReference>
<name>A0A385AGI8_LATCU</name>
<keyword evidence="3" id="KW-1003">Cell membrane</keyword>
<evidence type="ECO:0000256" key="1">
    <source>
        <dbReference type="ARBA" id="ARBA00004651"/>
    </source>
</evidence>
<gene>
    <name evidence="8" type="ORF">DT351_08865</name>
</gene>
<comment type="subcellular location">
    <subcellularLocation>
        <location evidence="1">Cell membrane</location>
        <topology evidence="1">Multi-pass membrane protein</topology>
    </subcellularLocation>
</comment>
<evidence type="ECO:0000256" key="2">
    <source>
        <dbReference type="ARBA" id="ARBA00008017"/>
    </source>
</evidence>
<sequence>MFTRLLAAAPTPVESVQKQTNIFMRYITSIDWDKLLSTLVAGLFQIILLSALFYLINRLGKYIIKRSFRKYRKTDGFSSNRMNTIYTLMVNAFSYLVIFFYLYALLSVLGVPVGTLIAGAGIFSLAIGLGAQGFVNDIVTGFFILAEQQFDVGDMVKIGTVEGTVNAIGLRTTQVQSYDGTLNFIPNRNISIVSNLSRNDMRVLINIRILPDTDLQLLAATVNEVNVQLVPKHPEIQDGPTILGVTTLADGVLAYQIVMHTTNGEQAATNRTFLQAYLQALNEAGVPLPSTPVTIPTK</sequence>
<dbReference type="Gene3D" id="2.30.30.60">
    <property type="match status" value="1"/>
</dbReference>
<comment type="function">
    <text evidence="7">May play a role in resistance to osmotic downshock.</text>
</comment>
<dbReference type="SUPFAM" id="SSF82689">
    <property type="entry name" value="Mechanosensitive channel protein MscS (YggB), C-terminal domain"/>
    <property type="match status" value="1"/>
</dbReference>
<dbReference type="AlphaFoldDB" id="A0A385AGI8"/>
<evidence type="ECO:0000256" key="3">
    <source>
        <dbReference type="ARBA" id="ARBA00022475"/>
    </source>
</evidence>
<evidence type="ECO:0000256" key="7">
    <source>
        <dbReference type="ARBA" id="ARBA00059688"/>
    </source>
</evidence>
<dbReference type="PANTHER" id="PTHR30460:SF0">
    <property type="entry name" value="MODERATE CONDUCTANCE MECHANOSENSITIVE CHANNEL YBIO"/>
    <property type="match status" value="1"/>
</dbReference>
<dbReference type="InterPro" id="IPR045276">
    <property type="entry name" value="YbiO_bact"/>
</dbReference>